<proteinExistence type="predicted"/>
<dbReference type="OrthoDB" id="5524782at2"/>
<reference evidence="2 3" key="1">
    <citation type="submission" date="2016-10" db="EMBL/GenBank/DDBJ databases">
        <authorList>
            <person name="de Groot N.N."/>
        </authorList>
    </citation>
    <scope>NUCLEOTIDE SEQUENCE [LARGE SCALE GENOMIC DNA]</scope>
    <source>
        <strain evidence="2 3">DSM 44149</strain>
    </source>
</reference>
<organism evidence="2 3">
    <name type="scientific">Allokutzneria albata</name>
    <name type="common">Kibdelosporangium albatum</name>
    <dbReference type="NCBI Taxonomy" id="211114"/>
    <lineage>
        <taxon>Bacteria</taxon>
        <taxon>Bacillati</taxon>
        <taxon>Actinomycetota</taxon>
        <taxon>Actinomycetes</taxon>
        <taxon>Pseudonocardiales</taxon>
        <taxon>Pseudonocardiaceae</taxon>
        <taxon>Allokutzneria</taxon>
    </lineage>
</organism>
<name>A0A1H0CAY2_ALLAB</name>
<dbReference type="Pfam" id="PF12728">
    <property type="entry name" value="HTH_17"/>
    <property type="match status" value="1"/>
</dbReference>
<evidence type="ECO:0000259" key="1">
    <source>
        <dbReference type="Pfam" id="PF12728"/>
    </source>
</evidence>
<evidence type="ECO:0000313" key="3">
    <source>
        <dbReference type="Proteomes" id="UP000183376"/>
    </source>
</evidence>
<dbReference type="Proteomes" id="UP000183376">
    <property type="component" value="Chromosome I"/>
</dbReference>
<evidence type="ECO:0000313" key="2">
    <source>
        <dbReference type="EMBL" id="SDN55045.1"/>
    </source>
</evidence>
<dbReference type="InterPro" id="IPR009061">
    <property type="entry name" value="DNA-bd_dom_put_sf"/>
</dbReference>
<dbReference type="EMBL" id="LT629701">
    <property type="protein sequence ID" value="SDN55045.1"/>
    <property type="molecule type" value="Genomic_DNA"/>
</dbReference>
<dbReference type="SUPFAM" id="SSF46955">
    <property type="entry name" value="Putative DNA-binding domain"/>
    <property type="match status" value="1"/>
</dbReference>
<gene>
    <name evidence="2" type="ORF">SAMN04489726_7122</name>
</gene>
<feature type="domain" description="Helix-turn-helix" evidence="1">
    <location>
        <begin position="7"/>
        <end position="53"/>
    </location>
</feature>
<dbReference type="STRING" id="211114.SAMN04489726_7122"/>
<protein>
    <submittedName>
        <fullName evidence="2">DNA binding domain-containing protein, excisionase family</fullName>
    </submittedName>
</protein>
<dbReference type="RefSeq" id="WP_043810044.1">
    <property type="nucleotide sequence ID" value="NZ_JOEF01000001.1"/>
</dbReference>
<sequence>MPELWGPQELADYLKVSIETIYKWRTKRYGPPGVRIGKHVRYQPAEVLEWLNSLPKQVA</sequence>
<dbReference type="eggNOG" id="COG3311">
    <property type="taxonomic scope" value="Bacteria"/>
</dbReference>
<dbReference type="Gene3D" id="1.10.10.10">
    <property type="entry name" value="Winged helix-like DNA-binding domain superfamily/Winged helix DNA-binding domain"/>
    <property type="match status" value="1"/>
</dbReference>
<dbReference type="InterPro" id="IPR036388">
    <property type="entry name" value="WH-like_DNA-bd_sf"/>
</dbReference>
<keyword evidence="3" id="KW-1185">Reference proteome</keyword>
<dbReference type="InterPro" id="IPR041657">
    <property type="entry name" value="HTH_17"/>
</dbReference>
<dbReference type="AlphaFoldDB" id="A0A1H0CAY2"/>
<accession>A0A1H0CAY2</accession>